<organism evidence="1 2">
    <name type="scientific">Mycobacterium syngnathidarum</name>
    <dbReference type="NCBI Taxonomy" id="1908205"/>
    <lineage>
        <taxon>Bacteria</taxon>
        <taxon>Bacillati</taxon>
        <taxon>Actinomycetota</taxon>
        <taxon>Actinomycetes</taxon>
        <taxon>Mycobacteriales</taxon>
        <taxon>Mycobacteriaceae</taxon>
        <taxon>Mycobacterium</taxon>
    </lineage>
</organism>
<dbReference type="RefSeq" id="WP_070945685.1">
    <property type="nucleotide sequence ID" value="NZ_MLCL01000073.1"/>
</dbReference>
<protein>
    <submittedName>
        <fullName evidence="1">Uncharacterized protein</fullName>
    </submittedName>
</protein>
<proteinExistence type="predicted"/>
<dbReference type="EMBL" id="MLHV01000016">
    <property type="protein sequence ID" value="OHT97110.1"/>
    <property type="molecule type" value="Genomic_DNA"/>
</dbReference>
<evidence type="ECO:0000313" key="1">
    <source>
        <dbReference type="EMBL" id="OHT97110.1"/>
    </source>
</evidence>
<dbReference type="OrthoDB" id="4629952at2"/>
<reference evidence="1 2" key="1">
    <citation type="submission" date="2016-10" db="EMBL/GenBank/DDBJ databases">
        <title>Evaluation of Human, Animal and Environmental Mycobacterium chelonae Isolates by Core Genome Phylogenomic Analysis, Targeted Gene Comparison, and Anti-microbial Susceptibility Patterns: A Tale of Mistaken Identities.</title>
        <authorList>
            <person name="Fogelson S.B."/>
            <person name="Camus A.C."/>
            <person name="Lorenz W."/>
            <person name="Vasireddy R."/>
            <person name="Vasireddy S."/>
            <person name="Smith T."/>
            <person name="Brown-Elliott B.A."/>
            <person name="Wallace R.J.Jr."/>
            <person name="Hasan N.A."/>
            <person name="Reischl U."/>
            <person name="Sanchez S."/>
        </authorList>
    </citation>
    <scope>NUCLEOTIDE SEQUENCE [LARGE SCALE GENOMIC DNA]</scope>
    <source>
        <strain evidence="1 2">24999</strain>
    </source>
</reference>
<name>A0A1Q9W867_9MYCO</name>
<comment type="caution">
    <text evidence="1">The sequence shown here is derived from an EMBL/GenBank/DDBJ whole genome shotgun (WGS) entry which is preliminary data.</text>
</comment>
<accession>A0A1S1JZN1</accession>
<accession>A0A1Q9W867</accession>
<dbReference type="AlphaFoldDB" id="A0A1Q9W867"/>
<dbReference type="STRING" id="1908205.BKG60_18530"/>
<keyword evidence="2" id="KW-1185">Reference proteome</keyword>
<evidence type="ECO:0000313" key="2">
    <source>
        <dbReference type="Proteomes" id="UP000179636"/>
    </source>
</evidence>
<sequence>MSLSELQFALDQLGVACWFNQLPAHVRHWEDRQGQEAILLRAREFAVACGATAEQITDCEQYGSRLAIKDKAPLTLAGRSWDQFSAGLRDSRSDCG</sequence>
<gene>
    <name evidence="1" type="ORF">BKG61_17620</name>
</gene>
<dbReference type="Proteomes" id="UP000179636">
    <property type="component" value="Unassembled WGS sequence"/>
</dbReference>